<sequence>MQRTILAGLVAATLLSACGGGGSSGAAAAQAAATVTYRFVPPKAGAHLVYADQLADTLDNTLHRTADDDVTAVDADGTFAVHEEDPSHNRVVSGAVDQTLYPTDFQYDAAGQVAAMTIDNGTTVTHCTYQGNQGAPATLAVGAGWATQYTETCNGGAGVTYTQSGTLSGIETITIAAGTFSAYKFVSTTTWTVNGITRTESATRWRDASGGDTRTLKMVRAIAYSGGTPAAGSLVTGSRELQSYR</sequence>
<comment type="caution">
    <text evidence="2">The sequence shown here is derived from an EMBL/GenBank/DDBJ whole genome shotgun (WGS) entry which is preliminary data.</text>
</comment>
<dbReference type="Gene3D" id="2.40.360.20">
    <property type="match status" value="1"/>
</dbReference>
<dbReference type="Proteomes" id="UP000443353">
    <property type="component" value="Unassembled WGS sequence"/>
</dbReference>
<organism evidence="2 3">
    <name type="scientific">Massilia cellulosiltytica</name>
    <dbReference type="NCBI Taxonomy" id="2683234"/>
    <lineage>
        <taxon>Bacteria</taxon>
        <taxon>Pseudomonadati</taxon>
        <taxon>Pseudomonadota</taxon>
        <taxon>Betaproteobacteria</taxon>
        <taxon>Burkholderiales</taxon>
        <taxon>Oxalobacteraceae</taxon>
        <taxon>Telluria group</taxon>
        <taxon>Massilia</taxon>
    </lineage>
</organism>
<keyword evidence="3" id="KW-1185">Reference proteome</keyword>
<evidence type="ECO:0008006" key="4">
    <source>
        <dbReference type="Google" id="ProtNLM"/>
    </source>
</evidence>
<feature type="chain" id="PRO_5031452328" description="YD repeat-containing protein" evidence="1">
    <location>
        <begin position="29"/>
        <end position="245"/>
    </location>
</feature>
<dbReference type="PROSITE" id="PS51257">
    <property type="entry name" value="PROKAR_LIPOPROTEIN"/>
    <property type="match status" value="1"/>
</dbReference>
<accession>A0A7X3FY63</accession>
<evidence type="ECO:0000313" key="3">
    <source>
        <dbReference type="Proteomes" id="UP000443353"/>
    </source>
</evidence>
<gene>
    <name evidence="2" type="ORF">GPY61_06295</name>
</gene>
<dbReference type="EMBL" id="WSES01000002">
    <property type="protein sequence ID" value="MVW59534.1"/>
    <property type="molecule type" value="Genomic_DNA"/>
</dbReference>
<evidence type="ECO:0000256" key="1">
    <source>
        <dbReference type="SAM" id="SignalP"/>
    </source>
</evidence>
<feature type="signal peptide" evidence="1">
    <location>
        <begin position="1"/>
        <end position="28"/>
    </location>
</feature>
<dbReference type="AlphaFoldDB" id="A0A7X3FY63"/>
<keyword evidence="1" id="KW-0732">Signal</keyword>
<protein>
    <recommendedName>
        <fullName evidence="4">YD repeat-containing protein</fullName>
    </recommendedName>
</protein>
<name>A0A7X3FY63_9BURK</name>
<evidence type="ECO:0000313" key="2">
    <source>
        <dbReference type="EMBL" id="MVW59534.1"/>
    </source>
</evidence>
<reference evidence="2 3" key="1">
    <citation type="submission" date="2019-12" db="EMBL/GenBank/DDBJ databases">
        <authorList>
            <person name="Li C."/>
            <person name="Zhao J."/>
        </authorList>
    </citation>
    <scope>NUCLEOTIDE SEQUENCE [LARGE SCALE GENOMIC DNA]</scope>
    <source>
        <strain evidence="2 3">NEAU-DD11</strain>
    </source>
</reference>
<dbReference type="RefSeq" id="WP_202114320.1">
    <property type="nucleotide sequence ID" value="NZ_WSES01000002.1"/>
</dbReference>
<proteinExistence type="predicted"/>